<keyword evidence="1" id="KW-0472">Membrane</keyword>
<feature type="transmembrane region" description="Helical" evidence="1">
    <location>
        <begin position="54"/>
        <end position="73"/>
    </location>
</feature>
<evidence type="ECO:0000313" key="2">
    <source>
        <dbReference type="EMBL" id="EJK68168.1"/>
    </source>
</evidence>
<dbReference type="eggNOG" id="KOG3146">
    <property type="taxonomic scope" value="Eukaryota"/>
</dbReference>
<feature type="non-terminal residue" evidence="2">
    <location>
        <position position="94"/>
    </location>
</feature>
<organism evidence="2 3">
    <name type="scientific">Thalassiosira oceanica</name>
    <name type="common">Marine diatom</name>
    <dbReference type="NCBI Taxonomy" id="159749"/>
    <lineage>
        <taxon>Eukaryota</taxon>
        <taxon>Sar</taxon>
        <taxon>Stramenopiles</taxon>
        <taxon>Ochrophyta</taxon>
        <taxon>Bacillariophyta</taxon>
        <taxon>Coscinodiscophyceae</taxon>
        <taxon>Thalassiosirophycidae</taxon>
        <taxon>Thalassiosirales</taxon>
        <taxon>Thalassiosiraceae</taxon>
        <taxon>Thalassiosira</taxon>
    </lineage>
</organism>
<dbReference type="InterPro" id="IPR036938">
    <property type="entry name" value="PAP2/HPO_sf"/>
</dbReference>
<dbReference type="Proteomes" id="UP000266841">
    <property type="component" value="Unassembled WGS sequence"/>
</dbReference>
<dbReference type="SUPFAM" id="SSF48317">
    <property type="entry name" value="Acid phosphatase/Vanadium-dependent haloperoxidase"/>
    <property type="match status" value="1"/>
</dbReference>
<keyword evidence="1" id="KW-0812">Transmembrane</keyword>
<dbReference type="AlphaFoldDB" id="K0SPD7"/>
<evidence type="ECO:0000256" key="1">
    <source>
        <dbReference type="SAM" id="Phobius"/>
    </source>
</evidence>
<sequence length="94" mass="9914">MANYAADEWEAFSLTYVTYPSSDGLVGQILALLSLTPPFAVCALTSSALIQKDIVAAFLLAGLVLSAAACSVVKKIVKQPRPARFDDGSGESEY</sequence>
<proteinExistence type="predicted"/>
<keyword evidence="3" id="KW-1185">Reference proteome</keyword>
<dbReference type="UniPathway" id="UPA00378"/>
<dbReference type="OMA" id="YAADEWE"/>
<evidence type="ECO:0000313" key="3">
    <source>
        <dbReference type="Proteomes" id="UP000266841"/>
    </source>
</evidence>
<keyword evidence="1" id="KW-1133">Transmembrane helix</keyword>
<accession>K0SPD7</accession>
<dbReference type="OrthoDB" id="302705at2759"/>
<comment type="caution">
    <text evidence="2">The sequence shown here is derived from an EMBL/GenBank/DDBJ whole genome shotgun (WGS) entry which is preliminary data.</text>
</comment>
<gene>
    <name evidence="2" type="ORF">THAOC_10676</name>
</gene>
<name>K0SPD7_THAOC</name>
<protein>
    <submittedName>
        <fullName evidence="2">Uncharacterized protein</fullName>
    </submittedName>
</protein>
<dbReference type="EMBL" id="AGNL01011899">
    <property type="protein sequence ID" value="EJK68168.1"/>
    <property type="molecule type" value="Genomic_DNA"/>
</dbReference>
<reference evidence="2 3" key="1">
    <citation type="journal article" date="2012" name="Genome Biol.">
        <title>Genome and low-iron response of an oceanic diatom adapted to chronic iron limitation.</title>
        <authorList>
            <person name="Lommer M."/>
            <person name="Specht M."/>
            <person name="Roy A.S."/>
            <person name="Kraemer L."/>
            <person name="Andreson R."/>
            <person name="Gutowska M.A."/>
            <person name="Wolf J."/>
            <person name="Bergner S.V."/>
            <person name="Schilhabel M.B."/>
            <person name="Klostermeier U.C."/>
            <person name="Beiko R.G."/>
            <person name="Rosenstiel P."/>
            <person name="Hippler M."/>
            <person name="Laroche J."/>
        </authorList>
    </citation>
    <scope>NUCLEOTIDE SEQUENCE [LARGE SCALE GENOMIC DNA]</scope>
    <source>
        <strain evidence="2 3">CCMP1005</strain>
    </source>
</reference>